<evidence type="ECO:0000256" key="7">
    <source>
        <dbReference type="RuleBase" id="RU363032"/>
    </source>
</evidence>
<dbReference type="PROSITE" id="PS50928">
    <property type="entry name" value="ABC_TM1"/>
    <property type="match status" value="1"/>
</dbReference>
<dbReference type="AlphaFoldDB" id="A0A5P1RH11"/>
<feature type="transmembrane region" description="Helical" evidence="7">
    <location>
        <begin position="328"/>
        <end position="350"/>
    </location>
</feature>
<keyword evidence="3" id="KW-1003">Cell membrane</keyword>
<evidence type="ECO:0000256" key="3">
    <source>
        <dbReference type="ARBA" id="ARBA00022475"/>
    </source>
</evidence>
<protein>
    <submittedName>
        <fullName evidence="9">ABC transporter permease</fullName>
    </submittedName>
</protein>
<dbReference type="EMBL" id="CP043869">
    <property type="protein sequence ID" value="QEQ98435.1"/>
    <property type="molecule type" value="Genomic_DNA"/>
</dbReference>
<sequence length="397" mass="44230">MIHFLSETWLLWLILFTGALLFRASRNSQYFHYVFNRYLLALVTLLTVSAIVFSLMEVLPGDCAEKMIAYKNTQGESITQADIAAERARMGLDKSLPERWVNWVTDLTLKGDLGFSCAKRQSVNLALGDRFWLSFWFCIAGLVFSYLIAVPFGILSAWVLNKPWKDRSPQHTQAKRLLNTAGLGLAKMTDVMLRIISYLGLALPNFLLALTIILLYVFAGEAAPTGLFSDEWKQVSWFTESGFQWGKLNDFLGHIWLPIFVIGWSATALQLQTVRALVVDESNKLYVDAAKARGVHGFNLWAKYPVRHSISPLFNSVGFDYQRIFNDLPIVAIVIGLTDASALLIEALAMTNDQELAAGILFLVALVVISMNFITDIVLAAVDPRVRKSVLGTGGPA</sequence>
<evidence type="ECO:0000259" key="8">
    <source>
        <dbReference type="PROSITE" id="PS50928"/>
    </source>
</evidence>
<keyword evidence="4 7" id="KW-0812">Transmembrane</keyword>
<feature type="transmembrane region" description="Helical" evidence="7">
    <location>
        <begin position="251"/>
        <end position="269"/>
    </location>
</feature>
<dbReference type="Gene3D" id="1.10.3720.10">
    <property type="entry name" value="MetI-like"/>
    <property type="match status" value="1"/>
</dbReference>
<accession>A0A5P1RH11</accession>
<dbReference type="GO" id="GO:0005886">
    <property type="term" value="C:plasma membrane"/>
    <property type="evidence" value="ECO:0007669"/>
    <property type="project" value="UniProtKB-SubCell"/>
</dbReference>
<dbReference type="Proteomes" id="UP000324760">
    <property type="component" value="Chromosome"/>
</dbReference>
<keyword evidence="10" id="KW-1185">Reference proteome</keyword>
<keyword evidence="5 7" id="KW-1133">Transmembrane helix</keyword>
<dbReference type="Pfam" id="PF19300">
    <property type="entry name" value="BPD_transp_1_N"/>
    <property type="match status" value="1"/>
</dbReference>
<dbReference type="KEGG" id="ncu:F0U83_12665"/>
<keyword evidence="2 7" id="KW-0813">Transport</keyword>
<evidence type="ECO:0000256" key="5">
    <source>
        <dbReference type="ARBA" id="ARBA00022989"/>
    </source>
</evidence>
<evidence type="ECO:0000256" key="6">
    <source>
        <dbReference type="ARBA" id="ARBA00023136"/>
    </source>
</evidence>
<organism evidence="9 10">
    <name type="scientific">Neptunomonas concharum</name>
    <dbReference type="NCBI Taxonomy" id="1031538"/>
    <lineage>
        <taxon>Bacteria</taxon>
        <taxon>Pseudomonadati</taxon>
        <taxon>Pseudomonadota</taxon>
        <taxon>Gammaproteobacteria</taxon>
        <taxon>Oceanospirillales</taxon>
        <taxon>Oceanospirillaceae</taxon>
        <taxon>Neptunomonas</taxon>
    </lineage>
</organism>
<dbReference type="SUPFAM" id="SSF161098">
    <property type="entry name" value="MetI-like"/>
    <property type="match status" value="1"/>
</dbReference>
<feature type="domain" description="ABC transmembrane type-1" evidence="8">
    <location>
        <begin position="131"/>
        <end position="379"/>
    </location>
</feature>
<feature type="transmembrane region" description="Helical" evidence="7">
    <location>
        <begin position="356"/>
        <end position="382"/>
    </location>
</feature>
<evidence type="ECO:0000256" key="1">
    <source>
        <dbReference type="ARBA" id="ARBA00004651"/>
    </source>
</evidence>
<comment type="similarity">
    <text evidence="7">Belongs to the binding-protein-dependent transport system permease family.</text>
</comment>
<dbReference type="InterPro" id="IPR000515">
    <property type="entry name" value="MetI-like"/>
</dbReference>
<evidence type="ECO:0000256" key="2">
    <source>
        <dbReference type="ARBA" id="ARBA00022448"/>
    </source>
</evidence>
<evidence type="ECO:0000313" key="10">
    <source>
        <dbReference type="Proteomes" id="UP000324760"/>
    </source>
</evidence>
<feature type="transmembrane region" description="Helical" evidence="7">
    <location>
        <begin position="37"/>
        <end position="56"/>
    </location>
</feature>
<dbReference type="GO" id="GO:0055085">
    <property type="term" value="P:transmembrane transport"/>
    <property type="evidence" value="ECO:0007669"/>
    <property type="project" value="InterPro"/>
</dbReference>
<evidence type="ECO:0000313" key="9">
    <source>
        <dbReference type="EMBL" id="QEQ98435.1"/>
    </source>
</evidence>
<dbReference type="InterPro" id="IPR035906">
    <property type="entry name" value="MetI-like_sf"/>
</dbReference>
<proteinExistence type="inferred from homology"/>
<keyword evidence="6 7" id="KW-0472">Membrane</keyword>
<feature type="transmembrane region" description="Helical" evidence="7">
    <location>
        <begin position="195"/>
        <end position="219"/>
    </location>
</feature>
<gene>
    <name evidence="9" type="ORF">F0U83_12665</name>
</gene>
<reference evidence="9 10" key="1">
    <citation type="journal article" date="2019" name="Biochem. Eng. J.">
        <title>Metabolic engineering of the marine bacteria Neptunomonas concharum for the production of acetoin and meso-2,3-butanediol from acetate.</title>
        <authorList>
            <person name="Li W."/>
            <person name="Pu N."/>
            <person name="Liu C.-X."/>
            <person name="Yuan Q.-P."/>
            <person name="Li Z.-J."/>
        </authorList>
    </citation>
    <scope>NUCLEOTIDE SEQUENCE [LARGE SCALE GENOMIC DNA]</scope>
    <source>
        <strain evidence="9 10">JCM17730</strain>
    </source>
</reference>
<dbReference type="OrthoDB" id="9805855at2"/>
<dbReference type="InterPro" id="IPR045621">
    <property type="entry name" value="BPD_transp_1_N"/>
</dbReference>
<dbReference type="PANTHER" id="PTHR30465">
    <property type="entry name" value="INNER MEMBRANE ABC TRANSPORTER"/>
    <property type="match status" value="1"/>
</dbReference>
<feature type="transmembrane region" description="Helical" evidence="7">
    <location>
        <begin position="133"/>
        <end position="160"/>
    </location>
</feature>
<evidence type="ECO:0000256" key="4">
    <source>
        <dbReference type="ARBA" id="ARBA00022692"/>
    </source>
</evidence>
<dbReference type="Pfam" id="PF00528">
    <property type="entry name" value="BPD_transp_1"/>
    <property type="match status" value="1"/>
</dbReference>
<dbReference type="PANTHER" id="PTHR30465:SF43">
    <property type="entry name" value="OLIGOPEPTIDE ABC TRANSPORTER, PERMEASE PROTEIN"/>
    <property type="match status" value="1"/>
</dbReference>
<feature type="transmembrane region" description="Helical" evidence="7">
    <location>
        <begin position="6"/>
        <end position="25"/>
    </location>
</feature>
<name>A0A5P1RH11_9GAMM</name>
<comment type="subcellular location">
    <subcellularLocation>
        <location evidence="1 7">Cell membrane</location>
        <topology evidence="1 7">Multi-pass membrane protein</topology>
    </subcellularLocation>
</comment>
<dbReference type="CDD" id="cd06261">
    <property type="entry name" value="TM_PBP2"/>
    <property type="match status" value="1"/>
</dbReference>